<keyword evidence="2" id="KW-0812">Transmembrane</keyword>
<feature type="transmembrane region" description="Helical" evidence="2">
    <location>
        <begin position="249"/>
        <end position="270"/>
    </location>
</feature>
<name>A0A166EFP5_9AGAM</name>
<keyword evidence="6" id="KW-1185">Reference proteome</keyword>
<feature type="transmembrane region" description="Helical" evidence="2">
    <location>
        <begin position="107"/>
        <end position="128"/>
    </location>
</feature>
<dbReference type="InterPro" id="IPR045339">
    <property type="entry name" value="DUF6534"/>
</dbReference>
<evidence type="ECO:0000256" key="1">
    <source>
        <dbReference type="SAM" id="MobiDB-lite"/>
    </source>
</evidence>
<dbReference type="Pfam" id="PF20152">
    <property type="entry name" value="DUF6534"/>
    <property type="match status" value="1"/>
</dbReference>
<dbReference type="STRING" id="1314776.A0A166EFP5"/>
<feature type="transmembrane region" description="Helical" evidence="2">
    <location>
        <begin position="140"/>
        <end position="165"/>
    </location>
</feature>
<evidence type="ECO:0000256" key="3">
    <source>
        <dbReference type="SAM" id="SignalP"/>
    </source>
</evidence>
<reference evidence="5 6" key="1">
    <citation type="journal article" date="2016" name="Mol. Biol. Evol.">
        <title>Comparative Genomics of Early-Diverging Mushroom-Forming Fungi Provides Insights into the Origins of Lignocellulose Decay Capabilities.</title>
        <authorList>
            <person name="Nagy L.G."/>
            <person name="Riley R."/>
            <person name="Tritt A."/>
            <person name="Adam C."/>
            <person name="Daum C."/>
            <person name="Floudas D."/>
            <person name="Sun H."/>
            <person name="Yadav J.S."/>
            <person name="Pangilinan J."/>
            <person name="Larsson K.H."/>
            <person name="Matsuura K."/>
            <person name="Barry K."/>
            <person name="Labutti K."/>
            <person name="Kuo R."/>
            <person name="Ohm R.A."/>
            <person name="Bhattacharya S.S."/>
            <person name="Shirouzu T."/>
            <person name="Yoshinaga Y."/>
            <person name="Martin F.M."/>
            <person name="Grigoriev I.V."/>
            <person name="Hibbett D.S."/>
        </authorList>
    </citation>
    <scope>NUCLEOTIDE SEQUENCE [LARGE SCALE GENOMIC DNA]</scope>
    <source>
        <strain evidence="5 6">HHB10207 ss-3</strain>
    </source>
</reference>
<feature type="chain" id="PRO_5007872750" description="DUF6534 domain-containing protein" evidence="3">
    <location>
        <begin position="20"/>
        <end position="369"/>
    </location>
</feature>
<feature type="transmembrane region" description="Helical" evidence="2">
    <location>
        <begin position="220"/>
        <end position="243"/>
    </location>
</feature>
<keyword evidence="2" id="KW-0472">Membrane</keyword>
<gene>
    <name evidence="5" type="ORF">SISSUDRAFT_1045411</name>
</gene>
<feature type="region of interest" description="Disordered" evidence="1">
    <location>
        <begin position="350"/>
        <end position="369"/>
    </location>
</feature>
<dbReference type="EMBL" id="KV428044">
    <property type="protein sequence ID" value="KZT39540.1"/>
    <property type="molecule type" value="Genomic_DNA"/>
</dbReference>
<evidence type="ECO:0000259" key="4">
    <source>
        <dbReference type="Pfam" id="PF20152"/>
    </source>
</evidence>
<dbReference type="AlphaFoldDB" id="A0A166EFP5"/>
<feature type="transmembrane region" description="Helical" evidence="2">
    <location>
        <begin position="177"/>
        <end position="199"/>
    </location>
</feature>
<feature type="transmembrane region" description="Helical" evidence="2">
    <location>
        <begin position="69"/>
        <end position="95"/>
    </location>
</feature>
<feature type="transmembrane region" description="Helical" evidence="2">
    <location>
        <begin position="35"/>
        <end position="57"/>
    </location>
</feature>
<protein>
    <recommendedName>
        <fullName evidence="4">DUF6534 domain-containing protein</fullName>
    </recommendedName>
</protein>
<dbReference type="OrthoDB" id="3206554at2759"/>
<feature type="domain" description="DUF6534" evidence="4">
    <location>
        <begin position="189"/>
        <end position="274"/>
    </location>
</feature>
<proteinExistence type="predicted"/>
<evidence type="ECO:0000256" key="2">
    <source>
        <dbReference type="SAM" id="Phobius"/>
    </source>
</evidence>
<dbReference type="Proteomes" id="UP000076798">
    <property type="component" value="Unassembled WGS sequence"/>
</dbReference>
<feature type="signal peptide" evidence="3">
    <location>
        <begin position="1"/>
        <end position="19"/>
    </location>
</feature>
<evidence type="ECO:0000313" key="5">
    <source>
        <dbReference type="EMBL" id="KZT39540.1"/>
    </source>
</evidence>
<evidence type="ECO:0000313" key="6">
    <source>
        <dbReference type="Proteomes" id="UP000076798"/>
    </source>
</evidence>
<dbReference type="PANTHER" id="PTHR40465">
    <property type="entry name" value="CHROMOSOME 1, WHOLE GENOME SHOTGUN SEQUENCE"/>
    <property type="match status" value="1"/>
</dbReference>
<dbReference type="PANTHER" id="PTHR40465:SF1">
    <property type="entry name" value="DUF6534 DOMAIN-CONTAINING PROTEIN"/>
    <property type="match status" value="1"/>
</dbReference>
<accession>A0A166EFP5</accession>
<keyword evidence="3" id="KW-0732">Signal</keyword>
<sequence length="369" mass="41354">MHSCLLSLTLSAPLSSLIARMTPLPANLVPSFEYVLIGVLVTSLLHGFTTFQCISYFRNFPNDSRLIKLTVAVVAIIENLHLACCWHFEFYFFHAALEDPIILLRNIWSSFLTVPLTMVILSICHVFFTVKLWKISDHNWIICAPIAALELTGVGFQIVFIIRLFGIPLWPEIAIRLRVLVTIVFILVVCIDLAIAAGLCYYLRKWRTGYQRTDNILSQLLYFTINNGILTSLVDMAMMGLFLGLSNNLAFFAVFEVISKVYAAAILTSLNTRKTLRNQYTGEVEVYHGTMRGRFPWFSKGSPDTSIPLTHRASVLGSSYEEGKYKGKYNLESSIGTSPIAVVDIARTSKEPSVDVSEACSLENSNERA</sequence>
<keyword evidence="2" id="KW-1133">Transmembrane helix</keyword>
<organism evidence="5 6">
    <name type="scientific">Sistotremastrum suecicum HHB10207 ss-3</name>
    <dbReference type="NCBI Taxonomy" id="1314776"/>
    <lineage>
        <taxon>Eukaryota</taxon>
        <taxon>Fungi</taxon>
        <taxon>Dikarya</taxon>
        <taxon>Basidiomycota</taxon>
        <taxon>Agaricomycotina</taxon>
        <taxon>Agaricomycetes</taxon>
        <taxon>Sistotremastrales</taxon>
        <taxon>Sistotremastraceae</taxon>
        <taxon>Sistotremastrum</taxon>
    </lineage>
</organism>